<accession>A0A7Y9RYX6</accession>
<evidence type="ECO:0000313" key="6">
    <source>
        <dbReference type="Proteomes" id="UP000540656"/>
    </source>
</evidence>
<reference evidence="5 6" key="1">
    <citation type="submission" date="2020-07" db="EMBL/GenBank/DDBJ databases">
        <title>Sequencing the genomes of 1000 actinobacteria strains.</title>
        <authorList>
            <person name="Klenk H.-P."/>
        </authorList>
    </citation>
    <scope>NUCLEOTIDE SEQUENCE [LARGE SCALE GENOMIC DNA]</scope>
    <source>
        <strain evidence="5 6">DSM 23819</strain>
    </source>
</reference>
<evidence type="ECO:0000256" key="2">
    <source>
        <dbReference type="ARBA" id="ARBA00038115"/>
    </source>
</evidence>
<dbReference type="SUPFAM" id="SSF53474">
    <property type="entry name" value="alpha/beta-Hydrolases"/>
    <property type="match status" value="1"/>
</dbReference>
<dbReference type="Pfam" id="PF00561">
    <property type="entry name" value="Abhydrolase_1"/>
    <property type="match status" value="1"/>
</dbReference>
<organism evidence="5 6">
    <name type="scientific">Nocardioides daedukensis</name>
    <dbReference type="NCBI Taxonomy" id="634462"/>
    <lineage>
        <taxon>Bacteria</taxon>
        <taxon>Bacillati</taxon>
        <taxon>Actinomycetota</taxon>
        <taxon>Actinomycetes</taxon>
        <taxon>Propionibacteriales</taxon>
        <taxon>Nocardioidaceae</taxon>
        <taxon>Nocardioides</taxon>
    </lineage>
</organism>
<evidence type="ECO:0000313" key="5">
    <source>
        <dbReference type="EMBL" id="NYG57317.1"/>
    </source>
</evidence>
<dbReference type="RefSeq" id="WP_218855377.1">
    <property type="nucleotide sequence ID" value="NZ_JACCAA010000001.1"/>
</dbReference>
<dbReference type="Proteomes" id="UP000540656">
    <property type="component" value="Unassembled WGS sequence"/>
</dbReference>
<dbReference type="AlphaFoldDB" id="A0A7Y9RYX6"/>
<feature type="compositionally biased region" description="Polar residues" evidence="3">
    <location>
        <begin position="1"/>
        <end position="13"/>
    </location>
</feature>
<dbReference type="InterPro" id="IPR029058">
    <property type="entry name" value="AB_hydrolase_fold"/>
</dbReference>
<dbReference type="Gene3D" id="3.40.50.1820">
    <property type="entry name" value="alpha/beta hydrolase"/>
    <property type="match status" value="1"/>
</dbReference>
<dbReference type="EMBL" id="JACCAA010000001">
    <property type="protein sequence ID" value="NYG57317.1"/>
    <property type="molecule type" value="Genomic_DNA"/>
</dbReference>
<gene>
    <name evidence="5" type="ORF">BJ980_000240</name>
</gene>
<keyword evidence="1" id="KW-0378">Hydrolase</keyword>
<evidence type="ECO:0000256" key="1">
    <source>
        <dbReference type="ARBA" id="ARBA00022801"/>
    </source>
</evidence>
<evidence type="ECO:0000256" key="3">
    <source>
        <dbReference type="SAM" id="MobiDB-lite"/>
    </source>
</evidence>
<dbReference type="InterPro" id="IPR000073">
    <property type="entry name" value="AB_hydrolase_1"/>
</dbReference>
<protein>
    <submittedName>
        <fullName evidence="5">Pimeloyl-ACP methyl ester carboxylesterase</fullName>
    </submittedName>
</protein>
<dbReference type="PANTHER" id="PTHR22946:SF9">
    <property type="entry name" value="POLYKETIDE TRANSFERASE AF380"/>
    <property type="match status" value="1"/>
</dbReference>
<comment type="similarity">
    <text evidence="2">Belongs to the AB hydrolase superfamily. FUS2 hydrolase family.</text>
</comment>
<name>A0A7Y9RYX6_9ACTN</name>
<dbReference type="PANTHER" id="PTHR22946">
    <property type="entry name" value="DIENELACTONE HYDROLASE DOMAIN-CONTAINING PROTEIN-RELATED"/>
    <property type="match status" value="1"/>
</dbReference>
<evidence type="ECO:0000259" key="4">
    <source>
        <dbReference type="Pfam" id="PF00561"/>
    </source>
</evidence>
<keyword evidence="6" id="KW-1185">Reference proteome</keyword>
<dbReference type="GO" id="GO:0052689">
    <property type="term" value="F:carboxylic ester hydrolase activity"/>
    <property type="evidence" value="ECO:0007669"/>
    <property type="project" value="UniProtKB-ARBA"/>
</dbReference>
<dbReference type="InterPro" id="IPR050261">
    <property type="entry name" value="FrsA_esterase"/>
</dbReference>
<sequence length="338" mass="34935">MSTQTSDNANSIGTGPDSGPDSGAGPAVDHPTPATVSFDARGTRCEAWHLPATSDALTGPRGRPVVVLAHGLGGTRDSGLLPFAEAFAAAGADAFVFDYRGFGTSGGSPRQVVSLAGQVDDYLAAMAAAAQLPGVDPTRLVLWGVSLAGGHVLTAAAGRDDVAAVVAVVPMVDGLAAARHAWGSHRPTDLLRATGRGIRGRASTRLGRAPMMMPLVGRPGEPGALTLPGAWEDYHSIAGPTWRNEIAADVTLELGSRRAAKAAAEVRCPTLVQIADFDSSAPPHAAAKAAFKAGAEVRHYPGEHFDLFPGKPWHESAVRHAVTFLSRHLAPERTQAPQ</sequence>
<feature type="region of interest" description="Disordered" evidence="3">
    <location>
        <begin position="1"/>
        <end position="37"/>
    </location>
</feature>
<comment type="caution">
    <text evidence="5">The sequence shown here is derived from an EMBL/GenBank/DDBJ whole genome shotgun (WGS) entry which is preliminary data.</text>
</comment>
<proteinExistence type="inferred from homology"/>
<feature type="compositionally biased region" description="Low complexity" evidence="3">
    <location>
        <begin position="15"/>
        <end position="27"/>
    </location>
</feature>
<feature type="domain" description="AB hydrolase-1" evidence="4">
    <location>
        <begin position="64"/>
        <end position="308"/>
    </location>
</feature>